<dbReference type="EMBL" id="KQ982062">
    <property type="protein sequence ID" value="KYQ60570.1"/>
    <property type="molecule type" value="Genomic_DNA"/>
</dbReference>
<dbReference type="Pfam" id="PF02037">
    <property type="entry name" value="SAP"/>
    <property type="match status" value="1"/>
</dbReference>
<evidence type="ECO:0000256" key="1">
    <source>
        <dbReference type="SAM" id="MobiDB-lite"/>
    </source>
</evidence>
<dbReference type="InterPro" id="IPR036361">
    <property type="entry name" value="SAP_dom_sf"/>
</dbReference>
<dbReference type="AlphaFoldDB" id="A0A151XK43"/>
<dbReference type="Gene3D" id="1.10.720.30">
    <property type="entry name" value="SAP domain"/>
    <property type="match status" value="1"/>
</dbReference>
<feature type="domain" description="SAP" evidence="2">
    <location>
        <begin position="6"/>
        <end position="40"/>
    </location>
</feature>
<keyword evidence="4" id="KW-1185">Reference proteome</keyword>
<evidence type="ECO:0000259" key="2">
    <source>
        <dbReference type="PROSITE" id="PS50800"/>
    </source>
</evidence>
<evidence type="ECO:0000313" key="3">
    <source>
        <dbReference type="EMBL" id="KYQ60570.1"/>
    </source>
</evidence>
<accession>A0A151XK43</accession>
<name>A0A151XK43_9HYME</name>
<proteinExistence type="predicted"/>
<dbReference type="SUPFAM" id="SSF68906">
    <property type="entry name" value="SAP domain"/>
    <property type="match status" value="1"/>
</dbReference>
<protein>
    <recommendedName>
        <fullName evidence="2">SAP domain-containing protein</fullName>
    </recommendedName>
</protein>
<dbReference type="STRING" id="64791.A0A151XK43"/>
<feature type="region of interest" description="Disordered" evidence="1">
    <location>
        <begin position="50"/>
        <end position="80"/>
    </location>
</feature>
<dbReference type="InterPro" id="IPR003034">
    <property type="entry name" value="SAP_dom"/>
</dbReference>
<feature type="compositionally biased region" description="Basic and acidic residues" evidence="1">
    <location>
        <begin position="68"/>
        <end position="80"/>
    </location>
</feature>
<dbReference type="Proteomes" id="UP000075809">
    <property type="component" value="Unassembled WGS sequence"/>
</dbReference>
<organism evidence="3 4">
    <name type="scientific">Mycetomoellerius zeteki</name>
    <dbReference type="NCBI Taxonomy" id="64791"/>
    <lineage>
        <taxon>Eukaryota</taxon>
        <taxon>Metazoa</taxon>
        <taxon>Ecdysozoa</taxon>
        <taxon>Arthropoda</taxon>
        <taxon>Hexapoda</taxon>
        <taxon>Insecta</taxon>
        <taxon>Pterygota</taxon>
        <taxon>Neoptera</taxon>
        <taxon>Endopterygota</taxon>
        <taxon>Hymenoptera</taxon>
        <taxon>Apocrita</taxon>
        <taxon>Aculeata</taxon>
        <taxon>Formicoidea</taxon>
        <taxon>Formicidae</taxon>
        <taxon>Myrmicinae</taxon>
        <taxon>Mycetomoellerius</taxon>
    </lineage>
</organism>
<dbReference type="PROSITE" id="PS50800">
    <property type="entry name" value="SAP"/>
    <property type="match status" value="1"/>
</dbReference>
<reference evidence="3 4" key="1">
    <citation type="submission" date="2015-09" db="EMBL/GenBank/DDBJ databases">
        <title>Trachymyrmex zeteki WGS genome.</title>
        <authorList>
            <person name="Nygaard S."/>
            <person name="Hu H."/>
            <person name="Boomsma J."/>
            <person name="Zhang G."/>
        </authorList>
    </citation>
    <scope>NUCLEOTIDE SEQUENCE [LARGE SCALE GENOMIC DNA]</scope>
    <source>
        <strain evidence="3">Tzet28-1</strain>
        <tissue evidence="3">Whole body</tissue>
    </source>
</reference>
<gene>
    <name evidence="3" type="ORF">ALC60_00373</name>
</gene>
<sequence length="164" mass="19592">MEPPKGDNFTVVELKEALRERELSPTGSKVELIQRLSEFDPNIWKILSEKRNGMPGEQTDAEDYASIPEEHREPELREEREDYMQRELTLIRKERELLQREQQLLRREREMNRCASTTSVTSYLFKPWTASFRRATSEHKVRLLHSDVGIIYEQSRGVRRCWQE</sequence>
<dbReference type="SMART" id="SM00513">
    <property type="entry name" value="SAP"/>
    <property type="match status" value="1"/>
</dbReference>
<evidence type="ECO:0000313" key="4">
    <source>
        <dbReference type="Proteomes" id="UP000075809"/>
    </source>
</evidence>